<reference evidence="1 2" key="1">
    <citation type="submission" date="2015-01" db="EMBL/GenBank/DDBJ databases">
        <title>Evolution of Trichinella species and genotypes.</title>
        <authorList>
            <person name="Korhonen P.K."/>
            <person name="Edoardo P."/>
            <person name="Giuseppe L.R."/>
            <person name="Gasser R.B."/>
        </authorList>
    </citation>
    <scope>NUCLEOTIDE SEQUENCE [LARGE SCALE GENOMIC DNA]</scope>
    <source>
        <strain evidence="1">ISS176</strain>
    </source>
</reference>
<accession>A0A0V1GQ67</accession>
<dbReference type="AlphaFoldDB" id="A0A0V1GQ67"/>
<proteinExistence type="predicted"/>
<protein>
    <submittedName>
        <fullName evidence="1">Uncharacterized protein</fullName>
    </submittedName>
</protein>
<evidence type="ECO:0000313" key="1">
    <source>
        <dbReference type="EMBL" id="KRZ00265.1"/>
    </source>
</evidence>
<sequence length="49" mass="5809">MYVVIKAKKPQTISPLKSLIDKSHVNEDDFNNRLQTIFSHKLMLDEQMY</sequence>
<comment type="caution">
    <text evidence="1">The sequence shown here is derived from an EMBL/GenBank/DDBJ whole genome shotgun (WGS) entry which is preliminary data.</text>
</comment>
<gene>
    <name evidence="1" type="ORF">T4C_13173</name>
</gene>
<evidence type="ECO:0000313" key="2">
    <source>
        <dbReference type="Proteomes" id="UP000054826"/>
    </source>
</evidence>
<dbReference type="EMBL" id="JYDV01001124">
    <property type="protein sequence ID" value="KRZ00265.1"/>
    <property type="molecule type" value="Genomic_DNA"/>
</dbReference>
<dbReference type="Proteomes" id="UP000054826">
    <property type="component" value="Unassembled WGS sequence"/>
</dbReference>
<name>A0A0V1GQ67_TRIPS</name>
<organism evidence="1 2">
    <name type="scientific">Trichinella pseudospiralis</name>
    <name type="common">Parasitic roundworm</name>
    <dbReference type="NCBI Taxonomy" id="6337"/>
    <lineage>
        <taxon>Eukaryota</taxon>
        <taxon>Metazoa</taxon>
        <taxon>Ecdysozoa</taxon>
        <taxon>Nematoda</taxon>
        <taxon>Enoplea</taxon>
        <taxon>Dorylaimia</taxon>
        <taxon>Trichinellida</taxon>
        <taxon>Trichinellidae</taxon>
        <taxon>Trichinella</taxon>
    </lineage>
</organism>